<reference evidence="1" key="1">
    <citation type="submission" date="2021-06" db="EMBL/GenBank/DDBJ databases">
        <authorList>
            <person name="Kallberg Y."/>
            <person name="Tangrot J."/>
            <person name="Rosling A."/>
        </authorList>
    </citation>
    <scope>NUCLEOTIDE SEQUENCE</scope>
    <source>
        <strain evidence="1">MA461A</strain>
    </source>
</reference>
<dbReference type="Proteomes" id="UP000789920">
    <property type="component" value="Unassembled WGS sequence"/>
</dbReference>
<gene>
    <name evidence="1" type="ORF">RPERSI_LOCUS18938</name>
</gene>
<evidence type="ECO:0000313" key="1">
    <source>
        <dbReference type="EMBL" id="CAG8789787.1"/>
    </source>
</evidence>
<keyword evidence="2" id="KW-1185">Reference proteome</keyword>
<sequence length="91" mass="10486">PQLPDNIPSFYVKLMRQCWDAEPSIRPSAEEITRTIYKWINKPTSDVESELEAAEAMRFNQNKSSPQLSLKINPQAIYTSRSLPTIKTDLF</sequence>
<dbReference type="EMBL" id="CAJVQC010050999">
    <property type="protein sequence ID" value="CAG8789787.1"/>
    <property type="molecule type" value="Genomic_DNA"/>
</dbReference>
<protein>
    <submittedName>
        <fullName evidence="1">25531_t:CDS:1</fullName>
    </submittedName>
</protein>
<feature type="non-terminal residue" evidence="1">
    <location>
        <position position="1"/>
    </location>
</feature>
<name>A0ACA9REA3_9GLOM</name>
<organism evidence="1 2">
    <name type="scientific">Racocetra persica</name>
    <dbReference type="NCBI Taxonomy" id="160502"/>
    <lineage>
        <taxon>Eukaryota</taxon>
        <taxon>Fungi</taxon>
        <taxon>Fungi incertae sedis</taxon>
        <taxon>Mucoromycota</taxon>
        <taxon>Glomeromycotina</taxon>
        <taxon>Glomeromycetes</taxon>
        <taxon>Diversisporales</taxon>
        <taxon>Gigasporaceae</taxon>
        <taxon>Racocetra</taxon>
    </lineage>
</organism>
<evidence type="ECO:0000313" key="2">
    <source>
        <dbReference type="Proteomes" id="UP000789920"/>
    </source>
</evidence>
<accession>A0ACA9REA3</accession>
<proteinExistence type="predicted"/>
<comment type="caution">
    <text evidence="1">The sequence shown here is derived from an EMBL/GenBank/DDBJ whole genome shotgun (WGS) entry which is preliminary data.</text>
</comment>
<feature type="non-terminal residue" evidence="1">
    <location>
        <position position="91"/>
    </location>
</feature>